<protein>
    <recommendedName>
        <fullName evidence="3">DUF2262 domain-containing protein</fullName>
    </recommendedName>
</protein>
<proteinExistence type="predicted"/>
<gene>
    <name evidence="1" type="ORF">OKA05_15605</name>
</gene>
<organism evidence="1 2">
    <name type="scientific">Luteolibacter arcticus</name>
    <dbReference type="NCBI Taxonomy" id="1581411"/>
    <lineage>
        <taxon>Bacteria</taxon>
        <taxon>Pseudomonadati</taxon>
        <taxon>Verrucomicrobiota</taxon>
        <taxon>Verrucomicrobiia</taxon>
        <taxon>Verrucomicrobiales</taxon>
        <taxon>Verrucomicrobiaceae</taxon>
        <taxon>Luteolibacter</taxon>
    </lineage>
</organism>
<evidence type="ECO:0000313" key="1">
    <source>
        <dbReference type="EMBL" id="MCW1923993.1"/>
    </source>
</evidence>
<evidence type="ECO:0008006" key="3">
    <source>
        <dbReference type="Google" id="ProtNLM"/>
    </source>
</evidence>
<sequence>MSDSRTEDFQRYQELCLTTASFKTMEEKEAIAWRLHETSAPEGTLLLGDLLIELGYSKLKPDLKARTYTRETLLPGAFQALVAKPPADQWDWYWLGIAYEMGRGTDTNHELAAKAFEQSRLLGNDLAGFEEAWAAYLANGHPAEGAERFSRVEGPLRKCAAAAAAAFKCLSSPSDPPGSEGYLERIRGLAKLLHADYRHTGGSRRINVTVEAELRKDLEALKEEGTPLGALTLYFVAKGSRRNPTGETEDVWLARSLHRDNGVLLKFLRDGTIPSADIRKLKIKGWGKVELEAWIWSGDRETPQGENSDPDIILGPLSEVPGSTDYQTEPLKLGAFGYACRIQLEATDGPPDQETKERAAWLARATEKFKDEVAAAMTAAYREWIRPEYLQALEHPDRGYRYTAEDLPEVNEPGGIWKIIKDIHSVAVESDDEFYLSFETVFDADHEFVVRFKDSRIHEVMMDG</sequence>
<accession>A0ABT3GKE8</accession>
<evidence type="ECO:0000313" key="2">
    <source>
        <dbReference type="Proteomes" id="UP001320876"/>
    </source>
</evidence>
<reference evidence="1 2" key="1">
    <citation type="submission" date="2022-10" db="EMBL/GenBank/DDBJ databases">
        <title>Luteolibacter arcticus strain CCTCC AB 2014275, whole genome shotgun sequencing project.</title>
        <authorList>
            <person name="Zhao G."/>
            <person name="Shen L."/>
        </authorList>
    </citation>
    <scope>NUCLEOTIDE SEQUENCE [LARGE SCALE GENOMIC DNA]</scope>
    <source>
        <strain evidence="1 2">CCTCC AB 2014275</strain>
    </source>
</reference>
<dbReference type="Proteomes" id="UP001320876">
    <property type="component" value="Unassembled WGS sequence"/>
</dbReference>
<comment type="caution">
    <text evidence="1">The sequence shown here is derived from an EMBL/GenBank/DDBJ whole genome shotgun (WGS) entry which is preliminary data.</text>
</comment>
<dbReference type="RefSeq" id="WP_264488099.1">
    <property type="nucleotide sequence ID" value="NZ_JAPDDT010000006.1"/>
</dbReference>
<name>A0ABT3GKE8_9BACT</name>
<dbReference type="EMBL" id="JAPDDT010000006">
    <property type="protein sequence ID" value="MCW1923993.1"/>
    <property type="molecule type" value="Genomic_DNA"/>
</dbReference>
<keyword evidence="2" id="KW-1185">Reference proteome</keyword>